<dbReference type="OMA" id="ISTMCVI"/>
<protein>
    <submittedName>
        <fullName evidence="1">Uncharacterized protein</fullName>
    </submittedName>
</protein>
<keyword evidence="2" id="KW-1185">Reference proteome</keyword>
<name>A0A8T2VI26_CERRI</name>
<accession>A0A8T2VI26</accession>
<dbReference type="Proteomes" id="UP000825935">
    <property type="component" value="Chromosome 1"/>
</dbReference>
<proteinExistence type="predicted"/>
<organism evidence="1 2">
    <name type="scientific">Ceratopteris richardii</name>
    <name type="common">Triangle waterfern</name>
    <dbReference type="NCBI Taxonomy" id="49495"/>
    <lineage>
        <taxon>Eukaryota</taxon>
        <taxon>Viridiplantae</taxon>
        <taxon>Streptophyta</taxon>
        <taxon>Embryophyta</taxon>
        <taxon>Tracheophyta</taxon>
        <taxon>Polypodiopsida</taxon>
        <taxon>Polypodiidae</taxon>
        <taxon>Polypodiales</taxon>
        <taxon>Pteridineae</taxon>
        <taxon>Pteridaceae</taxon>
        <taxon>Parkerioideae</taxon>
        <taxon>Ceratopteris</taxon>
    </lineage>
</organism>
<evidence type="ECO:0000313" key="1">
    <source>
        <dbReference type="EMBL" id="KAH7446738.1"/>
    </source>
</evidence>
<comment type="caution">
    <text evidence="1">The sequence shown here is derived from an EMBL/GenBank/DDBJ whole genome shotgun (WGS) entry which is preliminary data.</text>
</comment>
<reference evidence="1" key="1">
    <citation type="submission" date="2021-08" db="EMBL/GenBank/DDBJ databases">
        <title>WGS assembly of Ceratopteris richardii.</title>
        <authorList>
            <person name="Marchant D.B."/>
            <person name="Chen G."/>
            <person name="Jenkins J."/>
            <person name="Shu S."/>
            <person name="Leebens-Mack J."/>
            <person name="Grimwood J."/>
            <person name="Schmutz J."/>
            <person name="Soltis P."/>
            <person name="Soltis D."/>
            <person name="Chen Z.-H."/>
        </authorList>
    </citation>
    <scope>NUCLEOTIDE SEQUENCE</scope>
    <source>
        <strain evidence="1">Whitten #5841</strain>
        <tissue evidence="1">Leaf</tissue>
    </source>
</reference>
<sequence>MEPCIGKVYEAMDRTIEALKSLVKHDDKYEEISTMCVIKLDAHYSPLDAATYMLDLEFKDKKQCVDLEVANGWRIILERFDPDSAARGLIRDQLSKYRT</sequence>
<evidence type="ECO:0000313" key="2">
    <source>
        <dbReference type="Proteomes" id="UP000825935"/>
    </source>
</evidence>
<gene>
    <name evidence="1" type="ORF">KP509_01G071400</name>
</gene>
<dbReference type="EMBL" id="CM035406">
    <property type="protein sequence ID" value="KAH7446738.1"/>
    <property type="molecule type" value="Genomic_DNA"/>
</dbReference>
<dbReference type="AlphaFoldDB" id="A0A8T2VI26"/>